<gene>
    <name evidence="3" type="ordered locus">Xcel_0849</name>
</gene>
<evidence type="ECO:0000313" key="4">
    <source>
        <dbReference type="Proteomes" id="UP000002255"/>
    </source>
</evidence>
<evidence type="ECO:0000259" key="2">
    <source>
        <dbReference type="SMART" id="SM00382"/>
    </source>
</evidence>
<reference evidence="4" key="1">
    <citation type="submission" date="2009-11" db="EMBL/GenBank/DDBJ databases">
        <title>The complete chromosome of Xylanimonas cellulosilytica DSM 15894.</title>
        <authorList>
            <consortium name="US DOE Joint Genome Institute (JGI-PGF)"/>
            <person name="Lucas S."/>
            <person name="Copeland A."/>
            <person name="Lapidus A."/>
            <person name="Glavina del Rio T."/>
            <person name="Dalin E."/>
            <person name="Tice H."/>
            <person name="Bruce D."/>
            <person name="Goodwin L."/>
            <person name="Pitluck S."/>
            <person name="Kyrpides N."/>
            <person name="Mavromatis K."/>
            <person name="Ivanova N."/>
            <person name="Mikhailova N."/>
            <person name="Foster B."/>
            <person name="Clum A."/>
            <person name="Brettin T."/>
            <person name="Detter J.C."/>
            <person name="Han C."/>
            <person name="Larimer F."/>
            <person name="Land M."/>
            <person name="Hauser L."/>
            <person name="Markowitz V."/>
            <person name="Cheng J.F."/>
            <person name="Hugenholtz P."/>
            <person name="Woyke T."/>
            <person name="Wu D."/>
            <person name="Gehrich-Schroeter G."/>
            <person name="Schneider S."/>
            <person name="Pukall S.R."/>
            <person name="Klenk H.P."/>
            <person name="Eisen J.A."/>
        </authorList>
    </citation>
    <scope>NUCLEOTIDE SEQUENCE [LARGE SCALE GENOMIC DNA]</scope>
    <source>
        <strain evidence="4">DSM 15894 / CECT 5975 / LMG 20990 / XIL07</strain>
    </source>
</reference>
<dbReference type="Gene3D" id="3.40.50.300">
    <property type="entry name" value="P-loop containing nucleotide triphosphate hydrolases"/>
    <property type="match status" value="2"/>
</dbReference>
<dbReference type="Pfam" id="PF13604">
    <property type="entry name" value="AAA_30"/>
    <property type="match status" value="1"/>
</dbReference>
<dbReference type="STRING" id="446471.Xcel_0849"/>
<accession>D1BY40</accession>
<reference evidence="3 4" key="2">
    <citation type="journal article" date="2010" name="Stand. Genomic Sci.">
        <title>Complete genome sequence of Xylanimonas cellulosilytica type strain (XIL07).</title>
        <authorList>
            <person name="Foster B."/>
            <person name="Pukall R."/>
            <person name="Abt B."/>
            <person name="Nolan M."/>
            <person name="Glavina Del Rio T."/>
            <person name="Chen F."/>
            <person name="Lucas S."/>
            <person name="Tice H."/>
            <person name="Pitluck S."/>
            <person name="Cheng J.-F."/>
            <person name="Chertkov O."/>
            <person name="Brettin T."/>
            <person name="Han C."/>
            <person name="Detter J.C."/>
            <person name="Bruce D."/>
            <person name="Goodwin L."/>
            <person name="Ivanova N."/>
            <person name="Mavromatis K."/>
            <person name="Pati A."/>
            <person name="Mikhailova N."/>
            <person name="Chen A."/>
            <person name="Palaniappan K."/>
            <person name="Land M."/>
            <person name="Hauser L."/>
            <person name="Chang Y.-J."/>
            <person name="Jeffries C.D."/>
            <person name="Chain P."/>
            <person name="Rohde M."/>
            <person name="Goeker M."/>
            <person name="Bristow J."/>
            <person name="Eisen J.A."/>
            <person name="Markowitz V."/>
            <person name="Hugenholtz P."/>
            <person name="Kyrpides N.C."/>
            <person name="Klenk H.-P."/>
            <person name="Lapidus A."/>
        </authorList>
    </citation>
    <scope>NUCLEOTIDE SEQUENCE [LARGE SCALE GENOMIC DNA]</scope>
    <source>
        <strain evidence="4">DSM 15894 / CECT 5975 / LMG 20990 / XIL07</strain>
    </source>
</reference>
<evidence type="ECO:0000313" key="3">
    <source>
        <dbReference type="EMBL" id="ACZ29883.1"/>
    </source>
</evidence>
<dbReference type="PANTHER" id="PTHR43788">
    <property type="entry name" value="DNA2/NAM7 HELICASE FAMILY MEMBER"/>
    <property type="match status" value="1"/>
</dbReference>
<dbReference type="NCBIfam" id="NF041492">
    <property type="entry name" value="MobF"/>
    <property type="match status" value="1"/>
</dbReference>
<name>D1BY40_XYLCX</name>
<evidence type="ECO:0000256" key="1">
    <source>
        <dbReference type="SAM" id="MobiDB-lite"/>
    </source>
</evidence>
<dbReference type="SUPFAM" id="SSF52540">
    <property type="entry name" value="P-loop containing nucleoside triphosphate hydrolases"/>
    <property type="match status" value="2"/>
</dbReference>
<dbReference type="InterPro" id="IPR027417">
    <property type="entry name" value="P-loop_NTPase"/>
</dbReference>
<sequence>MTVSLRVMSAGKGYQYLLRSVAVGDGNRTLDIPLTRYYAETGTPPGRWLGKGVAEFGAGELSAGDVVTQEQLARLLGAGCDPVTGEPLGRAYARYATVDERIAARVASLDATLSDGDRAAAIAHIRAEEVATGPRTAVAGFDLTFSVPKSVSVLWGVADEDTQAMIVEAHHAAVAEVMGLFEREVAFSRTGTDAVATVDVVGIAATAYDHWDSRAGDPQLHTHVVVSNRARSATDGKWRTLYSRQVHGSVVALSEHYNAVLADRLTGTFGVGWEHRDRGKGRSRAFEIAGVPDGLIDEFSSRTRHIDAAAQQLVAEYVARHGKRPSGATYSKLRAQATLATRPPKELYSLADLTAGWRARAARLLGRDPVAWAHGLTHTPGERVWRAGDIPESSVEQVAASVLADVSARRSTWRHWNLWAEASRQTMGWRFASAEDREAVVGRIVDQAKHASVALTPAEAAPTPTAMRRADGVSFFRPPHATVFSSRETLDAEDRLLTLATDRTAPHASVRAVEAAVVKRYDDVALSAEQQAALEAVASSGRRVDLLVGPAGTGKTTAMQALLRAWTAQHGKGSVAGLAPSAAAAQVLAEDLGIATENTAKWLHERARGRATFQRGQLVIVDEATLADTSTLLAIANHAQVAGAKVLLVGDWAQLQSVEAGGAFALLADARDDVAELGEIHRFTHAWEKPASLALRTGDTTAIDAYESHARLRGGTTEEMLDAAYAAWRADHADGKATLLVTDSTATVQALNARARAERIIDGDTSTGRTVALADGLSASVGDHLITRRNARRLTTLRGGWVRNGDRWKVLDVRRNGSVLAGAMDQAGKQRRGATVVLPPSYVAEHVELGYAVTAHRAQGMTVDTAHVVVAGGTTRENLYVSMTRGRESNIAYVALDKPDETHATPQPEDITARSVLHGVLNHSGIELSAHQTIDAEAKRWGSIAQLAAEYETIAAFAQRPRWERIIRSSGLRPEEADAAIASPAMDALAASLRRAEARGLHADELVPMVVAERTVADADDVAAVIRHRVERVTARHRGKVRGRLVAGLVPAAVGVGNDEVREALDRRRDLMEAQALALAEEAVAHRLPWTRTLGSAPLGVVDRMRWITALSVIAAYRDRYDITNSSPLGSVPGTDLQAADRAAAEAAVRQAQTVTADREGNAALAPRTPTPVAR</sequence>
<dbReference type="SUPFAM" id="SSF55464">
    <property type="entry name" value="Origin of replication-binding domain, RBD-like"/>
    <property type="match status" value="1"/>
</dbReference>
<dbReference type="Proteomes" id="UP000002255">
    <property type="component" value="Chromosome"/>
</dbReference>
<dbReference type="AlphaFoldDB" id="D1BY40"/>
<dbReference type="KEGG" id="xce:Xcel_0849"/>
<dbReference type="InterPro" id="IPR050534">
    <property type="entry name" value="Coronavir_polyprotein_1ab"/>
</dbReference>
<organism evidence="3 4">
    <name type="scientific">Xylanimonas cellulosilytica (strain DSM 15894 / JCM 12276 / CECT 5975 / KCTC 9989 / LMG 20990 / NBRC 107835 / XIL07)</name>
    <dbReference type="NCBI Taxonomy" id="446471"/>
    <lineage>
        <taxon>Bacteria</taxon>
        <taxon>Bacillati</taxon>
        <taxon>Actinomycetota</taxon>
        <taxon>Actinomycetes</taxon>
        <taxon>Micrococcales</taxon>
        <taxon>Promicromonosporaceae</taxon>
        <taxon>Xylanimonas</taxon>
    </lineage>
</organism>
<keyword evidence="4" id="KW-1185">Reference proteome</keyword>
<dbReference type="EMBL" id="CP001821">
    <property type="protein sequence ID" value="ACZ29883.1"/>
    <property type="molecule type" value="Genomic_DNA"/>
</dbReference>
<proteinExistence type="predicted"/>
<dbReference type="CDD" id="cd18809">
    <property type="entry name" value="SF1_C_RecD"/>
    <property type="match status" value="1"/>
</dbReference>
<dbReference type="OrthoDB" id="4524286at2"/>
<feature type="region of interest" description="Disordered" evidence="1">
    <location>
        <begin position="1150"/>
        <end position="1175"/>
    </location>
</feature>
<dbReference type="SMART" id="SM00382">
    <property type="entry name" value="AAA"/>
    <property type="match status" value="1"/>
</dbReference>
<dbReference type="Pfam" id="PF08751">
    <property type="entry name" value="TrwC"/>
    <property type="match status" value="1"/>
</dbReference>
<feature type="domain" description="AAA+ ATPase" evidence="2">
    <location>
        <begin position="541"/>
        <end position="767"/>
    </location>
</feature>
<protein>
    <submittedName>
        <fullName evidence="3">TrwC relaxase</fullName>
    </submittedName>
</protein>
<dbReference type="eggNOG" id="COG0507">
    <property type="taxonomic scope" value="Bacteria"/>
</dbReference>
<dbReference type="HOGENOM" id="CLU_001748_1_1_11"/>
<dbReference type="InterPro" id="IPR014862">
    <property type="entry name" value="TrwC"/>
</dbReference>
<dbReference type="InterPro" id="IPR003593">
    <property type="entry name" value="AAA+_ATPase"/>
</dbReference>